<name>M0N4S4_9EURY</name>
<dbReference type="Pfam" id="PF26422">
    <property type="entry name" value="Halo_JAB_MPN"/>
    <property type="match status" value="1"/>
</dbReference>
<dbReference type="RefSeq" id="WP_005043223.1">
    <property type="nucleotide sequence ID" value="NZ_AOME01000054.1"/>
</dbReference>
<comment type="caution">
    <text evidence="2">The sequence shown here is derived from an EMBL/GenBank/DDBJ whole genome shotgun (WGS) entry which is preliminary data.</text>
</comment>
<dbReference type="Proteomes" id="UP000011625">
    <property type="component" value="Unassembled WGS sequence"/>
</dbReference>
<dbReference type="OrthoDB" id="210127at2157"/>
<dbReference type="STRING" id="1227456.C450_10508"/>
<gene>
    <name evidence="2" type="ORF">C450_10508</name>
</gene>
<evidence type="ECO:0000313" key="3">
    <source>
        <dbReference type="Proteomes" id="UP000011625"/>
    </source>
</evidence>
<protein>
    <submittedName>
        <fullName evidence="2">Uncharacterized protein</fullName>
    </submittedName>
</protein>
<organism evidence="2 3">
    <name type="scientific">Halococcus salifodinae DSM 8989</name>
    <dbReference type="NCBI Taxonomy" id="1227456"/>
    <lineage>
        <taxon>Archaea</taxon>
        <taxon>Methanobacteriati</taxon>
        <taxon>Methanobacteriota</taxon>
        <taxon>Stenosarchaea group</taxon>
        <taxon>Halobacteria</taxon>
        <taxon>Halobacteriales</taxon>
        <taxon>Halococcaceae</taxon>
        <taxon>Halococcus</taxon>
    </lineage>
</organism>
<evidence type="ECO:0000313" key="2">
    <source>
        <dbReference type="EMBL" id="EMA52523.1"/>
    </source>
</evidence>
<proteinExistence type="predicted"/>
<dbReference type="PATRIC" id="fig|1227456.3.peg.2124"/>
<dbReference type="EMBL" id="AOME01000054">
    <property type="protein sequence ID" value="EMA52523.1"/>
    <property type="molecule type" value="Genomic_DNA"/>
</dbReference>
<dbReference type="AlphaFoldDB" id="M0N4S4"/>
<reference evidence="2 3" key="1">
    <citation type="journal article" date="2014" name="PLoS Genet.">
        <title>Phylogenetically driven sequencing of extremely halophilic archaea reveals strategies for static and dynamic osmo-response.</title>
        <authorList>
            <person name="Becker E.A."/>
            <person name="Seitzer P.M."/>
            <person name="Tritt A."/>
            <person name="Larsen D."/>
            <person name="Krusor M."/>
            <person name="Yao A.I."/>
            <person name="Wu D."/>
            <person name="Madern D."/>
            <person name="Eisen J.A."/>
            <person name="Darling A.E."/>
            <person name="Facciotti M.T."/>
        </authorList>
    </citation>
    <scope>NUCLEOTIDE SEQUENCE [LARGE SCALE GENOMIC DNA]</scope>
    <source>
        <strain evidence="2 3">DSM 8989</strain>
    </source>
</reference>
<feature type="region of interest" description="Disordered" evidence="1">
    <location>
        <begin position="42"/>
        <end position="61"/>
    </location>
</feature>
<keyword evidence="3" id="KW-1185">Reference proteome</keyword>
<sequence length="152" mass="16225">MSHADRPDDVVYATHGLVEALLSFAREAEPESVTIGLAVTPADDLEGEERSATEPELPPETPVFTHFYFPEAGGSVSAVFGMDLGTPAGQTQGRFVSHPQGSLELTRTDDLHGVVFVAVPPWEADSLAVFSRVGTRKPLERLAGAPPAEFPE</sequence>
<evidence type="ECO:0000256" key="1">
    <source>
        <dbReference type="SAM" id="MobiDB-lite"/>
    </source>
</evidence>
<accession>M0N4S4</accession>
<dbReference type="InterPro" id="IPR058877">
    <property type="entry name" value="JAB/MPN_dom-containing"/>
</dbReference>